<comment type="caution">
    <text evidence="2">The sequence shown here is derived from an EMBL/GenBank/DDBJ whole genome shotgun (WGS) entry which is preliminary data.</text>
</comment>
<evidence type="ECO:0000256" key="1">
    <source>
        <dbReference type="SAM" id="MobiDB-lite"/>
    </source>
</evidence>
<name>A0A8J5M8D6_9STRA</name>
<feature type="region of interest" description="Disordered" evidence="1">
    <location>
        <begin position="27"/>
        <end position="50"/>
    </location>
</feature>
<keyword evidence="3" id="KW-1185">Reference proteome</keyword>
<dbReference type="AlphaFoldDB" id="A0A8J5M8D6"/>
<evidence type="ECO:0000313" key="3">
    <source>
        <dbReference type="Proteomes" id="UP000709295"/>
    </source>
</evidence>
<evidence type="ECO:0000313" key="2">
    <source>
        <dbReference type="EMBL" id="KAG6968591.1"/>
    </source>
</evidence>
<feature type="compositionally biased region" description="Basic and acidic residues" evidence="1">
    <location>
        <begin position="30"/>
        <end position="50"/>
    </location>
</feature>
<reference evidence="2" key="1">
    <citation type="submission" date="2021-01" db="EMBL/GenBank/DDBJ databases">
        <title>Phytophthora aleatoria, a newly-described species from Pinus radiata is distinct from Phytophthora cactorum isolates based on comparative genomics.</title>
        <authorList>
            <person name="Mcdougal R."/>
            <person name="Panda P."/>
            <person name="Williams N."/>
            <person name="Studholme D.J."/>
        </authorList>
    </citation>
    <scope>NUCLEOTIDE SEQUENCE</scope>
    <source>
        <strain evidence="2">NZFS 4037</strain>
    </source>
</reference>
<gene>
    <name evidence="2" type="ORF">JG688_00005723</name>
</gene>
<proteinExistence type="predicted"/>
<dbReference type="Proteomes" id="UP000709295">
    <property type="component" value="Unassembled WGS sequence"/>
</dbReference>
<accession>A0A8J5M8D6</accession>
<dbReference type="EMBL" id="JAENGY010000233">
    <property type="protein sequence ID" value="KAG6968591.1"/>
    <property type="molecule type" value="Genomic_DNA"/>
</dbReference>
<protein>
    <submittedName>
        <fullName evidence="2">Uncharacterized protein</fullName>
    </submittedName>
</protein>
<organism evidence="2 3">
    <name type="scientific">Phytophthora aleatoria</name>
    <dbReference type="NCBI Taxonomy" id="2496075"/>
    <lineage>
        <taxon>Eukaryota</taxon>
        <taxon>Sar</taxon>
        <taxon>Stramenopiles</taxon>
        <taxon>Oomycota</taxon>
        <taxon>Peronosporomycetes</taxon>
        <taxon>Peronosporales</taxon>
        <taxon>Peronosporaceae</taxon>
        <taxon>Phytophthora</taxon>
    </lineage>
</organism>
<sequence>MTSHAPGQAVFGRDMLSELLMKVDWQLQQDRQDEQANQTNHRENEGRIDHDFSPDYIVITAKRDLQAHTFQSLFDDPSAS</sequence>